<keyword evidence="3" id="KW-1185">Reference proteome</keyword>
<comment type="caution">
    <text evidence="2">The sequence shown here is derived from an EMBL/GenBank/DDBJ whole genome shotgun (WGS) entry which is preliminary data.</text>
</comment>
<gene>
    <name evidence="2" type="ORF">DC094_08760</name>
</gene>
<organism evidence="2 3">
    <name type="scientific">Pelagibaculum spongiae</name>
    <dbReference type="NCBI Taxonomy" id="2080658"/>
    <lineage>
        <taxon>Bacteria</taxon>
        <taxon>Pseudomonadati</taxon>
        <taxon>Pseudomonadota</taxon>
        <taxon>Gammaproteobacteria</taxon>
        <taxon>Oceanospirillales</taxon>
        <taxon>Pelagibaculum</taxon>
    </lineage>
</organism>
<evidence type="ECO:0000313" key="2">
    <source>
        <dbReference type="EMBL" id="PVZ70656.1"/>
    </source>
</evidence>
<protein>
    <submittedName>
        <fullName evidence="2">Penicillin-binding protein activator LpoB</fullName>
    </submittedName>
</protein>
<feature type="signal peptide" evidence="1">
    <location>
        <begin position="1"/>
        <end position="19"/>
    </location>
</feature>
<reference evidence="2 3" key="1">
    <citation type="submission" date="2018-04" db="EMBL/GenBank/DDBJ databases">
        <title>Thalassorhabdus spongiae gen. nov., sp. nov., isolated from a marine sponge in South-West Iceland.</title>
        <authorList>
            <person name="Knobloch S."/>
            <person name="Daussin A."/>
            <person name="Johannsson R."/>
            <person name="Marteinsson V.T."/>
        </authorList>
    </citation>
    <scope>NUCLEOTIDE SEQUENCE [LARGE SCALE GENOMIC DNA]</scope>
    <source>
        <strain evidence="2 3">Hp12</strain>
    </source>
</reference>
<dbReference type="EMBL" id="QDDL01000002">
    <property type="protein sequence ID" value="PVZ70656.1"/>
    <property type="molecule type" value="Genomic_DNA"/>
</dbReference>
<dbReference type="AlphaFoldDB" id="A0A2V1H4U0"/>
<proteinExistence type="predicted"/>
<dbReference type="RefSeq" id="WP_116686726.1">
    <property type="nucleotide sequence ID" value="NZ_CAWNYD010000002.1"/>
</dbReference>
<dbReference type="PROSITE" id="PS51257">
    <property type="entry name" value="PROKAR_LIPOPROTEIN"/>
    <property type="match status" value="1"/>
</dbReference>
<keyword evidence="1" id="KW-0732">Signal</keyword>
<dbReference type="Proteomes" id="UP000244906">
    <property type="component" value="Unassembled WGS sequence"/>
</dbReference>
<sequence length="340" mass="38158">MKKILITLAISILFTGCVAKNPLKINSEADLSANSQIEKVDKDALLHQDNIKLPDNYDVKSFSRVRVAAYLDKLDWEKDARKTNLDKGIIAKLLENELARTKRFDVLSRNFASGDFEAAFQIDNTVEAGAIKQGEKLNPDFILEASVSLGTVVKEKFDHYEIIFRSLVTTKLIDPNTNQIIESFEPIRFNLPAKNFFMIEDKFMGGFNLNKQNELQEAYKEAAQKSIQVLVNRVMNYYPTGGRLTNMRGNRFGIDAGINQGFASKSGVILFLSDDGLDIPIASAEVTPARNSGSGTIMTWLTDDPEVVKIKKKMESLGKEYLKRNKVYAVSVGMPEDWKL</sequence>
<name>A0A2V1H4U0_9GAMM</name>
<accession>A0A2V1H4U0</accession>
<evidence type="ECO:0000313" key="3">
    <source>
        <dbReference type="Proteomes" id="UP000244906"/>
    </source>
</evidence>
<dbReference type="OrthoDB" id="5854192at2"/>
<feature type="chain" id="PRO_5016102526" evidence="1">
    <location>
        <begin position="20"/>
        <end position="340"/>
    </location>
</feature>
<evidence type="ECO:0000256" key="1">
    <source>
        <dbReference type="SAM" id="SignalP"/>
    </source>
</evidence>